<comment type="similarity">
    <text evidence="1 2">Belongs to the CorA metal ion transporter (MIT) (TC 1.A.35.5) family.</text>
</comment>
<comment type="subcellular location">
    <subcellularLocation>
        <location evidence="2">Membrane</location>
        <topology evidence="2">Multi-pass membrane protein</topology>
    </subcellularLocation>
</comment>
<dbReference type="eggNOG" id="KOG2662">
    <property type="taxonomic scope" value="Eukaryota"/>
</dbReference>
<feature type="region of interest" description="Disordered" evidence="3">
    <location>
        <begin position="124"/>
        <end position="161"/>
    </location>
</feature>
<dbReference type="GO" id="GO:0016020">
    <property type="term" value="C:membrane"/>
    <property type="evidence" value="ECO:0007669"/>
    <property type="project" value="UniProtKB-SubCell"/>
</dbReference>
<dbReference type="OMA" id="FVALEVC"/>
<dbReference type="OrthoDB" id="10251508at2759"/>
<evidence type="ECO:0000313" key="5">
    <source>
        <dbReference type="Proteomes" id="UP000017836"/>
    </source>
</evidence>
<name>W1PLI8_AMBTC</name>
<gene>
    <name evidence="4" type="ORF">AMTR_s00017p00187240</name>
</gene>
<keyword evidence="2" id="KW-0460">Magnesium</keyword>
<organism evidence="4 5">
    <name type="scientific">Amborella trichopoda</name>
    <dbReference type="NCBI Taxonomy" id="13333"/>
    <lineage>
        <taxon>Eukaryota</taxon>
        <taxon>Viridiplantae</taxon>
        <taxon>Streptophyta</taxon>
        <taxon>Embryophyta</taxon>
        <taxon>Tracheophyta</taxon>
        <taxon>Spermatophyta</taxon>
        <taxon>Magnoliopsida</taxon>
        <taxon>Amborellales</taxon>
        <taxon>Amborellaceae</taxon>
        <taxon>Amborella</taxon>
    </lineage>
</organism>
<evidence type="ECO:0000256" key="2">
    <source>
        <dbReference type="RuleBase" id="RU366041"/>
    </source>
</evidence>
<dbReference type="CDD" id="cd12823">
    <property type="entry name" value="Mrs2_Mfm1p-like"/>
    <property type="match status" value="1"/>
</dbReference>
<dbReference type="GO" id="GO:0015095">
    <property type="term" value="F:magnesium ion transmembrane transporter activity"/>
    <property type="evidence" value="ECO:0000318"/>
    <property type="project" value="GO_Central"/>
</dbReference>
<feature type="transmembrane region" description="Helical" evidence="2">
    <location>
        <begin position="372"/>
        <end position="400"/>
    </location>
</feature>
<dbReference type="AlphaFoldDB" id="W1PLI8"/>
<dbReference type="InterPro" id="IPR039204">
    <property type="entry name" value="MRS2-like"/>
</dbReference>
<keyword evidence="5" id="KW-1185">Reference proteome</keyword>
<dbReference type="Gramene" id="ERN08629">
    <property type="protein sequence ID" value="ERN08629"/>
    <property type="gene ID" value="AMTR_s00017p00187240"/>
</dbReference>
<dbReference type="PANTHER" id="PTHR13890:SF29">
    <property type="entry name" value="MAGNESIUM TRANSPORTER MRS2-F"/>
    <property type="match status" value="1"/>
</dbReference>
<feature type="compositionally biased region" description="Polar residues" evidence="3">
    <location>
        <begin position="124"/>
        <end position="159"/>
    </location>
</feature>
<keyword evidence="2" id="KW-0812">Transmembrane</keyword>
<evidence type="ECO:0000256" key="1">
    <source>
        <dbReference type="ARBA" id="ARBA00007535"/>
    </source>
</evidence>
<keyword evidence="2" id="KW-1133">Transmembrane helix</keyword>
<keyword evidence="2" id="KW-0406">Ion transport</keyword>
<dbReference type="Gene3D" id="1.20.58.340">
    <property type="entry name" value="Magnesium transport protein CorA, transmembrane region"/>
    <property type="match status" value="1"/>
</dbReference>
<evidence type="ECO:0000313" key="4">
    <source>
        <dbReference type="EMBL" id="ERN08629.1"/>
    </source>
</evidence>
<dbReference type="Gene3D" id="2.40.128.330">
    <property type="match status" value="1"/>
</dbReference>
<dbReference type="EMBL" id="KI393256">
    <property type="protein sequence ID" value="ERN08629.1"/>
    <property type="molecule type" value="Genomic_DNA"/>
</dbReference>
<protein>
    <recommendedName>
        <fullName evidence="2">Magnesium transporter</fullName>
    </recommendedName>
</protein>
<accession>W1PLI8</accession>
<reference evidence="5" key="1">
    <citation type="journal article" date="2013" name="Science">
        <title>The Amborella genome and the evolution of flowering plants.</title>
        <authorList>
            <consortium name="Amborella Genome Project"/>
        </authorList>
    </citation>
    <scope>NUCLEOTIDE SEQUENCE [LARGE SCALE GENOMIC DNA]</scope>
</reference>
<feature type="transmembrane region" description="Helical" evidence="2">
    <location>
        <begin position="412"/>
        <end position="433"/>
    </location>
</feature>
<keyword evidence="2" id="KW-0813">Transport</keyword>
<dbReference type="PANTHER" id="PTHR13890">
    <property type="entry name" value="RNA SPLICING PROTEIN MRS2, MITOCHONDRIAL"/>
    <property type="match status" value="1"/>
</dbReference>
<evidence type="ECO:0000256" key="3">
    <source>
        <dbReference type="SAM" id="MobiDB-lite"/>
    </source>
</evidence>
<keyword evidence="2" id="KW-0472">Membrane</keyword>
<dbReference type="Pfam" id="PF22099">
    <property type="entry name" value="MRS2-like"/>
    <property type="match status" value="2"/>
</dbReference>
<sequence length="441" mass="48671">MDSKFQNQRNSAKIVAEDEAVRVPAGPRRKGATVLEPWLVITVSGRSYLEEAGKHSIKRRTGLHARDLRVLDPVLSYPARILGRERAIVINLEHIKAIITAVEVLILNSKNPLASTFVEDLQNRISDSSGMPRNGRDNGSTDTKNMDKSMSQSPDSAVTSPLGGRVSSLMLDVSEKSFSGASKVLPFEFVALEVCLESACRCLESEASTLEQEAYPALDELTSTISTLNLERVRQIKSRLVAISGRVQKVRDELEHLLNDDADMAEMYLTDKLVRQSMDEISLKDELEQDEDELCSNEARDGACYISRNGKDISGGESSSGFKLDIGDLEMLLEAYFVQIEGTLNKISTLKEYVDDMEDYIKIILDDKQNQLLQMAVMLMTATLIVTGAIVAVGMLSINIHVPLFETGVPQFLQATFGIFGACVVLYLMAIGWGKNRGLLE</sequence>
<dbReference type="FunFam" id="2.40.128.330:FF:000001">
    <property type="entry name" value="Magnesium transporter MRS2-1"/>
    <property type="match status" value="1"/>
</dbReference>
<proteinExistence type="inferred from homology"/>
<dbReference type="Proteomes" id="UP000017836">
    <property type="component" value="Unassembled WGS sequence"/>
</dbReference>
<dbReference type="GO" id="GO:0015693">
    <property type="term" value="P:magnesium ion transport"/>
    <property type="evidence" value="ECO:0000318"/>
    <property type="project" value="GO_Central"/>
</dbReference>
<dbReference type="HOGENOM" id="CLU_034694_0_0_1"/>
<comment type="function">
    <text evidence="2">Magnesium transporter that may mediate the influx of magnesium.</text>
</comment>